<protein>
    <submittedName>
        <fullName evidence="6">Tyrosine-type recombinase/integrase</fullName>
    </submittedName>
</protein>
<dbReference type="InterPro" id="IPR050090">
    <property type="entry name" value="Tyrosine_recombinase_XerCD"/>
</dbReference>
<keyword evidence="7" id="KW-1185">Reference proteome</keyword>
<dbReference type="InterPro" id="IPR013762">
    <property type="entry name" value="Integrase-like_cat_sf"/>
</dbReference>
<evidence type="ECO:0000256" key="3">
    <source>
        <dbReference type="ARBA" id="ARBA00023125"/>
    </source>
</evidence>
<proteinExistence type="inferred from homology"/>
<accession>A0ABV7C5M5</accession>
<keyword evidence="2" id="KW-0229">DNA integration</keyword>
<dbReference type="PROSITE" id="PS51898">
    <property type="entry name" value="TYR_RECOMBINASE"/>
    <property type="match status" value="1"/>
</dbReference>
<dbReference type="RefSeq" id="WP_123014117.1">
    <property type="nucleotide sequence ID" value="NZ_AP024912.1"/>
</dbReference>
<dbReference type="SUPFAM" id="SSF56349">
    <property type="entry name" value="DNA breaking-rejoining enzymes"/>
    <property type="match status" value="1"/>
</dbReference>
<evidence type="ECO:0000256" key="1">
    <source>
        <dbReference type="ARBA" id="ARBA00008857"/>
    </source>
</evidence>
<keyword evidence="4" id="KW-0233">DNA recombination</keyword>
<dbReference type="Proteomes" id="UP001595384">
    <property type="component" value="Unassembled WGS sequence"/>
</dbReference>
<dbReference type="PANTHER" id="PTHR30349:SF41">
    <property type="entry name" value="INTEGRASE_RECOMBINASE PROTEIN MJ0367-RELATED"/>
    <property type="match status" value="1"/>
</dbReference>
<dbReference type="InterPro" id="IPR011010">
    <property type="entry name" value="DNA_brk_join_enz"/>
</dbReference>
<dbReference type="EMBL" id="JBHRSE010000038">
    <property type="protein sequence ID" value="MFC3023320.1"/>
    <property type="molecule type" value="Genomic_DNA"/>
</dbReference>
<evidence type="ECO:0000313" key="6">
    <source>
        <dbReference type="EMBL" id="MFC3023320.1"/>
    </source>
</evidence>
<evidence type="ECO:0000313" key="7">
    <source>
        <dbReference type="Proteomes" id="UP001595384"/>
    </source>
</evidence>
<comment type="similarity">
    <text evidence="1">Belongs to the 'phage' integrase family.</text>
</comment>
<dbReference type="InterPro" id="IPR002104">
    <property type="entry name" value="Integrase_catalytic"/>
</dbReference>
<dbReference type="CDD" id="cd00397">
    <property type="entry name" value="DNA_BRE_C"/>
    <property type="match status" value="1"/>
</dbReference>
<dbReference type="Pfam" id="PF00589">
    <property type="entry name" value="Phage_integrase"/>
    <property type="match status" value="1"/>
</dbReference>
<gene>
    <name evidence="6" type="ORF">ACFODT_05725</name>
</gene>
<sequence>MVRDYGFRLINVDVDTLAKIQFHTEQETGEITPELLPSNKPGAIKKSKLILDPDGCIVYPQSLYLITKLRGENKVENVDTIANALLLYTRWLHKSGLTYKHLTEFEEEGAPWMFATDLIKNTRHINSTQNEAYALKTSKTYMRAVLKFYTWMHRTRILRHDSRRVVCEYSDVKVGNYSGSQHDSLSHTYSQSKPNMKSVSNIMLRFPRSDSTPPEKKLKPMVYPDKLVFEQYLELLKPPFPLMFRLAINTGLRIDELANFPQANIGEIDIQGLDVVPVTIKKTKFGKPRTIEIPVDIYDELEIYLYSDQRMKNMKKRKEKLEEAFKNGEKTDTYEGDLLFISNRGSGYKTNSLECHFSTVRKEIRKDYPDWYYRNHDSRSTFATDWLESEKFNRKVGFDFLMDELKHLMGHSSTRTTEKYIKFCNQKESQLAVAKKKNSNIRKDHNDG</sequence>
<dbReference type="Gene3D" id="1.10.443.10">
    <property type="entry name" value="Intergrase catalytic core"/>
    <property type="match status" value="1"/>
</dbReference>
<keyword evidence="3" id="KW-0238">DNA-binding</keyword>
<evidence type="ECO:0000256" key="4">
    <source>
        <dbReference type="ARBA" id="ARBA00023172"/>
    </source>
</evidence>
<dbReference type="PANTHER" id="PTHR30349">
    <property type="entry name" value="PHAGE INTEGRASE-RELATED"/>
    <property type="match status" value="1"/>
</dbReference>
<name>A0ABV7C5M5_9VIBR</name>
<evidence type="ECO:0000256" key="2">
    <source>
        <dbReference type="ARBA" id="ARBA00022908"/>
    </source>
</evidence>
<organism evidence="6 7">
    <name type="scientific">Vibrio zhugei</name>
    <dbReference type="NCBI Taxonomy" id="2479546"/>
    <lineage>
        <taxon>Bacteria</taxon>
        <taxon>Pseudomonadati</taxon>
        <taxon>Pseudomonadota</taxon>
        <taxon>Gammaproteobacteria</taxon>
        <taxon>Vibrionales</taxon>
        <taxon>Vibrionaceae</taxon>
        <taxon>Vibrio</taxon>
    </lineage>
</organism>
<reference evidence="7" key="1">
    <citation type="journal article" date="2019" name="Int. J. Syst. Evol. Microbiol.">
        <title>The Global Catalogue of Microorganisms (GCM) 10K type strain sequencing project: providing services to taxonomists for standard genome sequencing and annotation.</title>
        <authorList>
            <consortium name="The Broad Institute Genomics Platform"/>
            <consortium name="The Broad Institute Genome Sequencing Center for Infectious Disease"/>
            <person name="Wu L."/>
            <person name="Ma J."/>
        </authorList>
    </citation>
    <scope>NUCLEOTIDE SEQUENCE [LARGE SCALE GENOMIC DNA]</scope>
    <source>
        <strain evidence="7">KCTC 62784</strain>
    </source>
</reference>
<comment type="caution">
    <text evidence="6">The sequence shown here is derived from an EMBL/GenBank/DDBJ whole genome shotgun (WGS) entry which is preliminary data.</text>
</comment>
<evidence type="ECO:0000259" key="5">
    <source>
        <dbReference type="PROSITE" id="PS51898"/>
    </source>
</evidence>
<feature type="domain" description="Tyr recombinase" evidence="5">
    <location>
        <begin position="222"/>
        <end position="435"/>
    </location>
</feature>